<evidence type="ECO:0000256" key="1">
    <source>
        <dbReference type="ARBA" id="ARBA00009861"/>
    </source>
</evidence>
<comment type="caution">
    <text evidence="3">The sequence shown here is derived from an EMBL/GenBank/DDBJ whole genome shotgun (WGS) entry which is preliminary data.</text>
</comment>
<dbReference type="InterPro" id="IPR050898">
    <property type="entry name" value="Plant_acyltransferase"/>
</dbReference>
<name>A0A314XQ56_PRUYE</name>
<accession>A0A314XQ56</accession>
<dbReference type="EMBL" id="PJQY01002332">
    <property type="protein sequence ID" value="PQP94679.1"/>
    <property type="molecule type" value="Genomic_DNA"/>
</dbReference>
<keyword evidence="4" id="KW-1185">Reference proteome</keyword>
<gene>
    <name evidence="3" type="ORF">Pyn_03852</name>
</gene>
<dbReference type="OrthoDB" id="1628597at2759"/>
<dbReference type="STRING" id="2094558.A0A314XQ56"/>
<dbReference type="InterPro" id="IPR023213">
    <property type="entry name" value="CAT-like_dom_sf"/>
</dbReference>
<dbReference type="Proteomes" id="UP000250321">
    <property type="component" value="Unassembled WGS sequence"/>
</dbReference>
<proteinExistence type="inferred from homology"/>
<evidence type="ECO:0000313" key="3">
    <source>
        <dbReference type="EMBL" id="PQP94679.1"/>
    </source>
</evidence>
<reference evidence="3 4" key="1">
    <citation type="submission" date="2018-02" db="EMBL/GenBank/DDBJ databases">
        <title>Draft genome of wild Prunus yedoensis var. nudiflora.</title>
        <authorList>
            <person name="Baek S."/>
            <person name="Kim J.-H."/>
            <person name="Choi K."/>
            <person name="Kim G.-B."/>
            <person name="Cho A."/>
            <person name="Jang H."/>
            <person name="Shin C.-H."/>
            <person name="Yu H.-J."/>
            <person name="Mun J.-H."/>
        </authorList>
    </citation>
    <scope>NUCLEOTIDE SEQUENCE [LARGE SCALE GENOMIC DNA]</scope>
    <source>
        <strain evidence="4">cv. Jeju island</strain>
        <tissue evidence="3">Leaf</tissue>
    </source>
</reference>
<dbReference type="GO" id="GO:0016740">
    <property type="term" value="F:transferase activity"/>
    <property type="evidence" value="ECO:0007669"/>
    <property type="project" value="UniProtKB-KW"/>
</dbReference>
<dbReference type="AlphaFoldDB" id="A0A314XQ56"/>
<dbReference type="Pfam" id="PF02458">
    <property type="entry name" value="Transferase"/>
    <property type="match status" value="1"/>
</dbReference>
<dbReference type="PANTHER" id="PTHR31147:SF66">
    <property type="entry name" value="OS05G0315700 PROTEIN"/>
    <property type="match status" value="1"/>
</dbReference>
<dbReference type="Gene3D" id="3.30.559.10">
    <property type="entry name" value="Chloramphenicol acetyltransferase-like domain"/>
    <property type="match status" value="1"/>
</dbReference>
<evidence type="ECO:0000256" key="2">
    <source>
        <dbReference type="ARBA" id="ARBA00022679"/>
    </source>
</evidence>
<dbReference type="PANTHER" id="PTHR31147">
    <property type="entry name" value="ACYL TRANSFERASE 4"/>
    <property type="match status" value="1"/>
</dbReference>
<organism evidence="3 4">
    <name type="scientific">Prunus yedoensis var. nudiflora</name>
    <dbReference type="NCBI Taxonomy" id="2094558"/>
    <lineage>
        <taxon>Eukaryota</taxon>
        <taxon>Viridiplantae</taxon>
        <taxon>Streptophyta</taxon>
        <taxon>Embryophyta</taxon>
        <taxon>Tracheophyta</taxon>
        <taxon>Spermatophyta</taxon>
        <taxon>Magnoliopsida</taxon>
        <taxon>eudicotyledons</taxon>
        <taxon>Gunneridae</taxon>
        <taxon>Pentapetalae</taxon>
        <taxon>rosids</taxon>
        <taxon>fabids</taxon>
        <taxon>Rosales</taxon>
        <taxon>Rosaceae</taxon>
        <taxon>Amygdaloideae</taxon>
        <taxon>Amygdaleae</taxon>
        <taxon>Prunus</taxon>
    </lineage>
</organism>
<sequence>MAKGADSPSIPPVWARELLNARDPPTITLPPYEYEQLLDSEGSFIIDQSDMAQRSFYFGPQQITVHRKHLPPHLSTCSSFELITACVWKCRTLSLRLNPKDTVRLSCIIIACGKRMDDFVSPWDSTAMQWVPRLSFQR</sequence>
<keyword evidence="2 3" id="KW-0808">Transferase</keyword>
<dbReference type="GO" id="GO:0009836">
    <property type="term" value="P:fruit ripening, climacteric"/>
    <property type="evidence" value="ECO:0007669"/>
    <property type="project" value="UniProtKB-ARBA"/>
</dbReference>
<protein>
    <submittedName>
        <fullName evidence="3">Methanol O-anthraniloyltransferase</fullName>
    </submittedName>
</protein>
<evidence type="ECO:0000313" key="4">
    <source>
        <dbReference type="Proteomes" id="UP000250321"/>
    </source>
</evidence>
<comment type="similarity">
    <text evidence="1">Belongs to the plant acyltransferase family.</text>
</comment>